<proteinExistence type="predicted"/>
<accession>A0A6S6S7Z2</accession>
<gene>
    <name evidence="1" type="ORF">HELGO_WM11288</name>
</gene>
<evidence type="ECO:0000313" key="1">
    <source>
        <dbReference type="EMBL" id="CAA6799227.1"/>
    </source>
</evidence>
<dbReference type="AlphaFoldDB" id="A0A6S6S7Z2"/>
<sequence>MLTQLNDLKPNRPKATSKAKKRILCILEGSLELEYVVKVFKLFGYGEDCFELTEEYIRVAWGKKLAKHQNIVKQTKKGCTFEGGSHKGSKVPFPAISAFELYNRDIEFFDSVIIFFDADKDIDNEVENYFKEKLESLEIENTLLVSLPCFESTLIDFCTCGNCREEVEKLDNTQYPCDKYKNNFSSLTCFTGSKHLIVNLKQESITNLKTSKLVQVNKIIQNYMSKQ</sequence>
<protein>
    <submittedName>
        <fullName evidence="1">Uncharacterized protein</fullName>
    </submittedName>
</protein>
<name>A0A6S6S7Z2_9BACT</name>
<dbReference type="EMBL" id="CACVAP010000015">
    <property type="protein sequence ID" value="CAA6799227.1"/>
    <property type="molecule type" value="Genomic_DNA"/>
</dbReference>
<organism evidence="1">
    <name type="scientific">uncultured Sulfurovum sp</name>
    <dbReference type="NCBI Taxonomy" id="269237"/>
    <lineage>
        <taxon>Bacteria</taxon>
        <taxon>Pseudomonadati</taxon>
        <taxon>Campylobacterota</taxon>
        <taxon>Epsilonproteobacteria</taxon>
        <taxon>Campylobacterales</taxon>
        <taxon>Sulfurovaceae</taxon>
        <taxon>Sulfurovum</taxon>
        <taxon>environmental samples</taxon>
    </lineage>
</organism>
<reference evidence="1" key="1">
    <citation type="submission" date="2020-01" db="EMBL/GenBank/DDBJ databases">
        <authorList>
            <person name="Meier V. D."/>
            <person name="Meier V D."/>
        </authorList>
    </citation>
    <scope>NUCLEOTIDE SEQUENCE</scope>
    <source>
        <strain evidence="1">HLG_WM_MAG_06</strain>
    </source>
</reference>